<dbReference type="AlphaFoldDB" id="A0A0M4KCH0"/>
<sequence length="60" mass="6286">MGKAISGQGNFMVPGSTGSGKTVFCAQIVQALLSGKRSDSGCKRIEEKDNDSGERHDNQG</sequence>
<evidence type="ECO:0000313" key="2">
    <source>
        <dbReference type="EMBL" id="ALD82449.1"/>
    </source>
</evidence>
<protein>
    <submittedName>
        <fullName evidence="2">Uncharacterized protein</fullName>
    </submittedName>
</protein>
<dbReference type="EMBL" id="KT225520">
    <property type="protein sequence ID" value="ALD82449.1"/>
    <property type="molecule type" value="Genomic_DNA"/>
</dbReference>
<keyword evidence="2" id="KW-0614">Plasmid</keyword>
<organism evidence="2">
    <name type="scientific">Raoultella ornithinolytica</name>
    <name type="common">Klebsiella ornithinolytica</name>
    <dbReference type="NCBI Taxonomy" id="54291"/>
    <lineage>
        <taxon>Bacteria</taxon>
        <taxon>Pseudomonadati</taxon>
        <taxon>Pseudomonadota</taxon>
        <taxon>Gammaproteobacteria</taxon>
        <taxon>Enterobacterales</taxon>
        <taxon>Enterobacteriaceae</taxon>
        <taxon>Klebsiella/Raoultella group</taxon>
        <taxon>Raoultella</taxon>
    </lineage>
</organism>
<evidence type="ECO:0000256" key="1">
    <source>
        <dbReference type="SAM" id="MobiDB-lite"/>
    </source>
</evidence>
<geneLocation type="plasmid" evidence="2">
    <name>pRJ46C</name>
</geneLocation>
<reference evidence="2" key="1">
    <citation type="submission" date="2015-06" db="EMBL/GenBank/DDBJ databases">
        <title>Carbapenemase-producing Raoultella ornithinolytica.</title>
        <authorList>
            <person name="Sun J."/>
            <person name="Zhang F."/>
        </authorList>
    </citation>
    <scope>NUCLEOTIDE SEQUENCE</scope>
    <source>
        <strain evidence="2">RJ46C</strain>
        <plasmid evidence="2">pRJ46C</plasmid>
    </source>
</reference>
<proteinExistence type="predicted"/>
<feature type="region of interest" description="Disordered" evidence="1">
    <location>
        <begin position="36"/>
        <end position="60"/>
    </location>
</feature>
<accession>A0A0M4KCH0</accession>
<name>A0A0M4KCH0_RAOOR</name>